<evidence type="ECO:0000256" key="2">
    <source>
        <dbReference type="ARBA" id="ARBA00012483"/>
    </source>
</evidence>
<evidence type="ECO:0000256" key="4">
    <source>
        <dbReference type="SAM" id="Coils"/>
    </source>
</evidence>
<comment type="caution">
    <text evidence="6">The sequence shown here is derived from an EMBL/GenBank/DDBJ whole genome shotgun (WGS) entry which is preliminary data.</text>
</comment>
<dbReference type="InterPro" id="IPR051348">
    <property type="entry name" value="U-box_ubiquitin_ligases"/>
</dbReference>
<accession>A0A921QVZ3</accession>
<dbReference type="GO" id="GO:0005524">
    <property type="term" value="F:ATP binding"/>
    <property type="evidence" value="ECO:0007669"/>
    <property type="project" value="InterPro"/>
</dbReference>
<dbReference type="PANTHER" id="PTHR45647">
    <property type="entry name" value="OS02G0152300 PROTEIN"/>
    <property type="match status" value="1"/>
</dbReference>
<dbReference type="SUPFAM" id="SSF56112">
    <property type="entry name" value="Protein kinase-like (PK-like)"/>
    <property type="match status" value="1"/>
</dbReference>
<reference evidence="6" key="2">
    <citation type="submission" date="2020-10" db="EMBL/GenBank/DDBJ databases">
        <authorList>
            <person name="Cooper E.A."/>
            <person name="Brenton Z.W."/>
            <person name="Flinn B.S."/>
            <person name="Jenkins J."/>
            <person name="Shu S."/>
            <person name="Flowers D."/>
            <person name="Luo F."/>
            <person name="Wang Y."/>
            <person name="Xia P."/>
            <person name="Barry K."/>
            <person name="Daum C."/>
            <person name="Lipzen A."/>
            <person name="Yoshinaga Y."/>
            <person name="Schmutz J."/>
            <person name="Saski C."/>
            <person name="Vermerris W."/>
            <person name="Kresovich S."/>
        </authorList>
    </citation>
    <scope>NUCLEOTIDE SEQUENCE</scope>
</reference>
<dbReference type="InterPro" id="IPR011009">
    <property type="entry name" value="Kinase-like_dom_sf"/>
</dbReference>
<dbReference type="EMBL" id="CM027684">
    <property type="protein sequence ID" value="KAG0529418.1"/>
    <property type="molecule type" value="Genomic_DNA"/>
</dbReference>
<dbReference type="OMA" id="MENAKCR"/>
<feature type="coiled-coil region" evidence="4">
    <location>
        <begin position="1"/>
        <end position="69"/>
    </location>
</feature>
<sequence>MHQMKVEESKKYQELRNAEEEALALVEMEKAKCRAALEAAEAAQKIAELEAQKRLIAEWKTKREAEDRKKATDALNKNDIRYRRYSIDDIEAATHKFDKALKIGEGGYGPVYKAVLDHTNVAIKILRPDASQGRKQFQQEVNLIQQSQIVLALKFMKL</sequence>
<evidence type="ECO:0000313" key="7">
    <source>
        <dbReference type="Proteomes" id="UP000807115"/>
    </source>
</evidence>
<dbReference type="PANTHER" id="PTHR45647:SF93">
    <property type="entry name" value="KINASE WITH ADENINE NUCLEOTIDE ALPHA HYDROLASES-LIKE DOMAIN-CONTAINING PROTEIN"/>
    <property type="match status" value="1"/>
</dbReference>
<evidence type="ECO:0000256" key="3">
    <source>
        <dbReference type="ARBA" id="ARBA00022786"/>
    </source>
</evidence>
<evidence type="ECO:0000313" key="6">
    <source>
        <dbReference type="EMBL" id="KAG0529418.1"/>
    </source>
</evidence>
<proteinExistence type="predicted"/>
<dbReference type="InterPro" id="IPR000719">
    <property type="entry name" value="Prot_kinase_dom"/>
</dbReference>
<keyword evidence="3" id="KW-0833">Ubl conjugation pathway</keyword>
<dbReference type="PROSITE" id="PS50011">
    <property type="entry name" value="PROTEIN_KINASE_DOM"/>
    <property type="match status" value="1"/>
</dbReference>
<dbReference type="AlphaFoldDB" id="A0A921QVZ3"/>
<keyword evidence="4" id="KW-0175">Coiled coil</keyword>
<dbReference type="Gene3D" id="3.30.200.20">
    <property type="entry name" value="Phosphorylase Kinase, domain 1"/>
    <property type="match status" value="1"/>
</dbReference>
<comment type="catalytic activity">
    <reaction evidence="1">
        <text>S-ubiquitinyl-[E2 ubiquitin-conjugating enzyme]-L-cysteine + [acceptor protein]-L-lysine = [E2 ubiquitin-conjugating enzyme]-L-cysteine + N(6)-ubiquitinyl-[acceptor protein]-L-lysine.</text>
        <dbReference type="EC" id="2.3.2.27"/>
    </reaction>
</comment>
<reference evidence="6" key="1">
    <citation type="journal article" date="2019" name="BMC Genomics">
        <title>A new reference genome for Sorghum bicolor reveals high levels of sequence similarity between sweet and grain genotypes: implications for the genetics of sugar metabolism.</title>
        <authorList>
            <person name="Cooper E.A."/>
            <person name="Brenton Z.W."/>
            <person name="Flinn B.S."/>
            <person name="Jenkins J."/>
            <person name="Shu S."/>
            <person name="Flowers D."/>
            <person name="Luo F."/>
            <person name="Wang Y."/>
            <person name="Xia P."/>
            <person name="Barry K."/>
            <person name="Daum C."/>
            <person name="Lipzen A."/>
            <person name="Yoshinaga Y."/>
            <person name="Schmutz J."/>
            <person name="Saski C."/>
            <person name="Vermerris W."/>
            <person name="Kresovich S."/>
        </authorList>
    </citation>
    <scope>NUCLEOTIDE SEQUENCE</scope>
</reference>
<feature type="domain" description="Protein kinase" evidence="5">
    <location>
        <begin position="97"/>
        <end position="158"/>
    </location>
</feature>
<evidence type="ECO:0000256" key="1">
    <source>
        <dbReference type="ARBA" id="ARBA00000900"/>
    </source>
</evidence>
<dbReference type="GO" id="GO:0061630">
    <property type="term" value="F:ubiquitin protein ligase activity"/>
    <property type="evidence" value="ECO:0007669"/>
    <property type="project" value="UniProtKB-EC"/>
</dbReference>
<dbReference type="EC" id="2.3.2.27" evidence="2"/>
<dbReference type="Proteomes" id="UP000807115">
    <property type="component" value="Chromosome 5"/>
</dbReference>
<dbReference type="GO" id="GO:0004672">
    <property type="term" value="F:protein kinase activity"/>
    <property type="evidence" value="ECO:0007669"/>
    <property type="project" value="InterPro"/>
</dbReference>
<evidence type="ECO:0000259" key="5">
    <source>
        <dbReference type="PROSITE" id="PS50011"/>
    </source>
</evidence>
<protein>
    <recommendedName>
        <fullName evidence="2">RING-type E3 ubiquitin transferase</fullName>
        <ecNumber evidence="2">2.3.2.27</ecNumber>
    </recommendedName>
</protein>
<dbReference type="Gramene" id="EES09594">
    <property type="protein sequence ID" value="EES09594"/>
    <property type="gene ID" value="SORBI_3005G093600"/>
</dbReference>
<name>A0A921QVZ3_SORBI</name>
<gene>
    <name evidence="6" type="ORF">BDA96_05G096700</name>
</gene>
<organism evidence="6 7">
    <name type="scientific">Sorghum bicolor</name>
    <name type="common">Sorghum</name>
    <name type="synonym">Sorghum vulgare</name>
    <dbReference type="NCBI Taxonomy" id="4558"/>
    <lineage>
        <taxon>Eukaryota</taxon>
        <taxon>Viridiplantae</taxon>
        <taxon>Streptophyta</taxon>
        <taxon>Embryophyta</taxon>
        <taxon>Tracheophyta</taxon>
        <taxon>Spermatophyta</taxon>
        <taxon>Magnoliopsida</taxon>
        <taxon>Liliopsida</taxon>
        <taxon>Poales</taxon>
        <taxon>Poaceae</taxon>
        <taxon>PACMAD clade</taxon>
        <taxon>Panicoideae</taxon>
        <taxon>Andropogonodae</taxon>
        <taxon>Andropogoneae</taxon>
        <taxon>Sorghinae</taxon>
        <taxon>Sorghum</taxon>
    </lineage>
</organism>